<accession>A0A1L9UM38</accession>
<feature type="compositionally biased region" description="Basic and acidic residues" evidence="1">
    <location>
        <begin position="58"/>
        <end position="96"/>
    </location>
</feature>
<proteinExistence type="predicted"/>
<organism evidence="2 3">
    <name type="scientific">Aspergillus brasiliensis (strain CBS 101740 / IMI 381727 / IBT 21946)</name>
    <dbReference type="NCBI Taxonomy" id="767769"/>
    <lineage>
        <taxon>Eukaryota</taxon>
        <taxon>Fungi</taxon>
        <taxon>Dikarya</taxon>
        <taxon>Ascomycota</taxon>
        <taxon>Pezizomycotina</taxon>
        <taxon>Eurotiomycetes</taxon>
        <taxon>Eurotiomycetidae</taxon>
        <taxon>Eurotiales</taxon>
        <taxon>Aspergillaceae</taxon>
        <taxon>Aspergillus</taxon>
        <taxon>Aspergillus subgen. Circumdati</taxon>
    </lineage>
</organism>
<dbReference type="GeneID" id="93579883"/>
<evidence type="ECO:0000256" key="1">
    <source>
        <dbReference type="SAM" id="MobiDB-lite"/>
    </source>
</evidence>
<dbReference type="EMBL" id="KV878683">
    <property type="protein sequence ID" value="OJJ72813.1"/>
    <property type="molecule type" value="Genomic_DNA"/>
</dbReference>
<feature type="compositionally biased region" description="Basic and acidic residues" evidence="1">
    <location>
        <begin position="33"/>
        <end position="49"/>
    </location>
</feature>
<sequence>MTSDGKICVVAGGSWCKSERWVCFPGRLFVEDSRAGKSKKGEGQRKQLETSKQIPAAREVEIPREKIRSDHDEREAELRNEVGQRGERLGGGDQSDKPWSGLSELKVGGGEGRRREREGGEEKRRPPLFSGQSNSRYVPEVIASYIRLCSFSGERQVYRN</sequence>
<dbReference type="AlphaFoldDB" id="A0A1L9UM38"/>
<reference evidence="3" key="1">
    <citation type="journal article" date="2017" name="Genome Biol.">
        <title>Comparative genomics reveals high biological diversity and specific adaptations in the industrially and medically important fungal genus Aspergillus.</title>
        <authorList>
            <person name="de Vries R.P."/>
            <person name="Riley R."/>
            <person name="Wiebenga A."/>
            <person name="Aguilar-Osorio G."/>
            <person name="Amillis S."/>
            <person name="Uchima C.A."/>
            <person name="Anderluh G."/>
            <person name="Asadollahi M."/>
            <person name="Askin M."/>
            <person name="Barry K."/>
            <person name="Battaglia E."/>
            <person name="Bayram O."/>
            <person name="Benocci T."/>
            <person name="Braus-Stromeyer S.A."/>
            <person name="Caldana C."/>
            <person name="Canovas D."/>
            <person name="Cerqueira G.C."/>
            <person name="Chen F."/>
            <person name="Chen W."/>
            <person name="Choi C."/>
            <person name="Clum A."/>
            <person name="Dos Santos R.A."/>
            <person name="Damasio A.R."/>
            <person name="Diallinas G."/>
            <person name="Emri T."/>
            <person name="Fekete E."/>
            <person name="Flipphi M."/>
            <person name="Freyberg S."/>
            <person name="Gallo A."/>
            <person name="Gournas C."/>
            <person name="Habgood R."/>
            <person name="Hainaut M."/>
            <person name="Harispe M.L."/>
            <person name="Henrissat B."/>
            <person name="Hilden K.S."/>
            <person name="Hope R."/>
            <person name="Hossain A."/>
            <person name="Karabika E."/>
            <person name="Karaffa L."/>
            <person name="Karanyi Z."/>
            <person name="Krasevec N."/>
            <person name="Kuo A."/>
            <person name="Kusch H."/>
            <person name="LaButti K."/>
            <person name="Lagendijk E.L."/>
            <person name="Lapidus A."/>
            <person name="Levasseur A."/>
            <person name="Lindquist E."/>
            <person name="Lipzen A."/>
            <person name="Logrieco A.F."/>
            <person name="MacCabe A."/>
            <person name="Maekelae M.R."/>
            <person name="Malavazi I."/>
            <person name="Melin P."/>
            <person name="Meyer V."/>
            <person name="Mielnichuk N."/>
            <person name="Miskei M."/>
            <person name="Molnar A.P."/>
            <person name="Mule G."/>
            <person name="Ngan C.Y."/>
            <person name="Orejas M."/>
            <person name="Orosz E."/>
            <person name="Ouedraogo J.P."/>
            <person name="Overkamp K.M."/>
            <person name="Park H.-S."/>
            <person name="Perrone G."/>
            <person name="Piumi F."/>
            <person name="Punt P.J."/>
            <person name="Ram A.F."/>
            <person name="Ramon A."/>
            <person name="Rauscher S."/>
            <person name="Record E."/>
            <person name="Riano-Pachon D.M."/>
            <person name="Robert V."/>
            <person name="Roehrig J."/>
            <person name="Ruller R."/>
            <person name="Salamov A."/>
            <person name="Salih N.S."/>
            <person name="Samson R.A."/>
            <person name="Sandor E."/>
            <person name="Sanguinetti M."/>
            <person name="Schuetze T."/>
            <person name="Sepcic K."/>
            <person name="Shelest E."/>
            <person name="Sherlock G."/>
            <person name="Sophianopoulou V."/>
            <person name="Squina F.M."/>
            <person name="Sun H."/>
            <person name="Susca A."/>
            <person name="Todd R.B."/>
            <person name="Tsang A."/>
            <person name="Unkles S.E."/>
            <person name="van de Wiele N."/>
            <person name="van Rossen-Uffink D."/>
            <person name="Oliveira J.V."/>
            <person name="Vesth T.C."/>
            <person name="Visser J."/>
            <person name="Yu J.-H."/>
            <person name="Zhou M."/>
            <person name="Andersen M.R."/>
            <person name="Archer D.B."/>
            <person name="Baker S.E."/>
            <person name="Benoit I."/>
            <person name="Brakhage A.A."/>
            <person name="Braus G.H."/>
            <person name="Fischer R."/>
            <person name="Frisvad J.C."/>
            <person name="Goldman G.H."/>
            <person name="Houbraken J."/>
            <person name="Oakley B."/>
            <person name="Pocsi I."/>
            <person name="Scazzocchio C."/>
            <person name="Seiboth B."/>
            <person name="vanKuyk P.A."/>
            <person name="Wortman J."/>
            <person name="Dyer P.S."/>
            <person name="Grigoriev I.V."/>
        </authorList>
    </citation>
    <scope>NUCLEOTIDE SEQUENCE [LARGE SCALE GENOMIC DNA]</scope>
    <source>
        <strain evidence="3">CBS 101740 / IMI 381727 / IBT 21946</strain>
    </source>
</reference>
<feature type="region of interest" description="Disordered" evidence="1">
    <location>
        <begin position="33"/>
        <end position="136"/>
    </location>
</feature>
<protein>
    <submittedName>
        <fullName evidence="2">Uncharacterized protein</fullName>
    </submittedName>
</protein>
<name>A0A1L9UM38_ASPBC</name>
<keyword evidence="3" id="KW-1185">Reference proteome</keyword>
<evidence type="ECO:0000313" key="2">
    <source>
        <dbReference type="EMBL" id="OJJ72813.1"/>
    </source>
</evidence>
<dbReference type="VEuPathDB" id="FungiDB:ASPBRDRAFT_554851"/>
<feature type="compositionally biased region" description="Basic and acidic residues" evidence="1">
    <location>
        <begin position="111"/>
        <end position="125"/>
    </location>
</feature>
<gene>
    <name evidence="2" type="ORF">ASPBRDRAFT_554851</name>
</gene>
<evidence type="ECO:0000313" key="3">
    <source>
        <dbReference type="Proteomes" id="UP000184499"/>
    </source>
</evidence>
<dbReference type="RefSeq" id="XP_067480061.1">
    <property type="nucleotide sequence ID" value="XM_067627395.1"/>
</dbReference>
<dbReference type="Proteomes" id="UP000184499">
    <property type="component" value="Unassembled WGS sequence"/>
</dbReference>